<name>A0A9J6FUN7_HAELO</name>
<organism evidence="1 2">
    <name type="scientific">Haemaphysalis longicornis</name>
    <name type="common">Bush tick</name>
    <dbReference type="NCBI Taxonomy" id="44386"/>
    <lineage>
        <taxon>Eukaryota</taxon>
        <taxon>Metazoa</taxon>
        <taxon>Ecdysozoa</taxon>
        <taxon>Arthropoda</taxon>
        <taxon>Chelicerata</taxon>
        <taxon>Arachnida</taxon>
        <taxon>Acari</taxon>
        <taxon>Parasitiformes</taxon>
        <taxon>Ixodida</taxon>
        <taxon>Ixodoidea</taxon>
        <taxon>Ixodidae</taxon>
        <taxon>Haemaphysalinae</taxon>
        <taxon>Haemaphysalis</taxon>
    </lineage>
</organism>
<sequence>MANIVNILPLNKRSETFRTAKVHSRQSVYRATFRKDFDYATEKGVTSLIAGDLNEPHPGWGYRRTSAKERKLETQRYNSGYTIPNKVHDITRDGNSVERDCNQDVTLYKGKRTCLWTNT</sequence>
<reference evidence="1 2" key="1">
    <citation type="journal article" date="2020" name="Cell">
        <title>Large-Scale Comparative Analyses of Tick Genomes Elucidate Their Genetic Diversity and Vector Capacities.</title>
        <authorList>
            <consortium name="Tick Genome and Microbiome Consortium (TIGMIC)"/>
            <person name="Jia N."/>
            <person name="Wang J."/>
            <person name="Shi W."/>
            <person name="Du L."/>
            <person name="Sun Y."/>
            <person name="Zhan W."/>
            <person name="Jiang J.F."/>
            <person name="Wang Q."/>
            <person name="Zhang B."/>
            <person name="Ji P."/>
            <person name="Bell-Sakyi L."/>
            <person name="Cui X.M."/>
            <person name="Yuan T.T."/>
            <person name="Jiang B.G."/>
            <person name="Yang W.F."/>
            <person name="Lam T.T."/>
            <person name="Chang Q.C."/>
            <person name="Ding S.J."/>
            <person name="Wang X.J."/>
            <person name="Zhu J.G."/>
            <person name="Ruan X.D."/>
            <person name="Zhao L."/>
            <person name="Wei J.T."/>
            <person name="Ye R.Z."/>
            <person name="Que T.C."/>
            <person name="Du C.H."/>
            <person name="Zhou Y.H."/>
            <person name="Cheng J.X."/>
            <person name="Dai P.F."/>
            <person name="Guo W.B."/>
            <person name="Han X.H."/>
            <person name="Huang E.J."/>
            <person name="Li L.F."/>
            <person name="Wei W."/>
            <person name="Gao Y.C."/>
            <person name="Liu J.Z."/>
            <person name="Shao H.Z."/>
            <person name="Wang X."/>
            <person name="Wang C.C."/>
            <person name="Yang T.C."/>
            <person name="Huo Q.B."/>
            <person name="Li W."/>
            <person name="Chen H.Y."/>
            <person name="Chen S.E."/>
            <person name="Zhou L.G."/>
            <person name="Ni X.B."/>
            <person name="Tian J.H."/>
            <person name="Sheng Y."/>
            <person name="Liu T."/>
            <person name="Pan Y.S."/>
            <person name="Xia L.Y."/>
            <person name="Li J."/>
            <person name="Zhao F."/>
            <person name="Cao W.C."/>
        </authorList>
    </citation>
    <scope>NUCLEOTIDE SEQUENCE [LARGE SCALE GENOMIC DNA]</scope>
    <source>
        <strain evidence="1">HaeL-2018</strain>
    </source>
</reference>
<proteinExistence type="predicted"/>
<accession>A0A9J6FUN7</accession>
<dbReference type="InterPro" id="IPR036691">
    <property type="entry name" value="Endo/exonu/phosph_ase_sf"/>
</dbReference>
<protein>
    <recommendedName>
        <fullName evidence="3">Endonuclease/exonuclease/phosphatase domain-containing protein</fullName>
    </recommendedName>
</protein>
<evidence type="ECO:0000313" key="2">
    <source>
        <dbReference type="Proteomes" id="UP000821853"/>
    </source>
</evidence>
<comment type="caution">
    <text evidence="1">The sequence shown here is derived from an EMBL/GenBank/DDBJ whole genome shotgun (WGS) entry which is preliminary data.</text>
</comment>
<gene>
    <name evidence="1" type="ORF">HPB48_016626</name>
</gene>
<dbReference type="AlphaFoldDB" id="A0A9J6FUN7"/>
<dbReference type="VEuPathDB" id="VectorBase:HLOH_055837"/>
<keyword evidence="2" id="KW-1185">Reference proteome</keyword>
<evidence type="ECO:0008006" key="3">
    <source>
        <dbReference type="Google" id="ProtNLM"/>
    </source>
</evidence>
<dbReference type="Gene3D" id="3.60.10.10">
    <property type="entry name" value="Endonuclease/exonuclease/phosphatase"/>
    <property type="match status" value="1"/>
</dbReference>
<dbReference type="Proteomes" id="UP000821853">
    <property type="component" value="Unassembled WGS sequence"/>
</dbReference>
<evidence type="ECO:0000313" key="1">
    <source>
        <dbReference type="EMBL" id="KAH9365969.1"/>
    </source>
</evidence>
<dbReference type="EMBL" id="JABSTR010000003">
    <property type="protein sequence ID" value="KAH9365969.1"/>
    <property type="molecule type" value="Genomic_DNA"/>
</dbReference>